<organism evidence="3 4">
    <name type="scientific">Eufriesea mexicana</name>
    <dbReference type="NCBI Taxonomy" id="516756"/>
    <lineage>
        <taxon>Eukaryota</taxon>
        <taxon>Metazoa</taxon>
        <taxon>Ecdysozoa</taxon>
        <taxon>Arthropoda</taxon>
        <taxon>Hexapoda</taxon>
        <taxon>Insecta</taxon>
        <taxon>Pterygota</taxon>
        <taxon>Neoptera</taxon>
        <taxon>Endopterygota</taxon>
        <taxon>Hymenoptera</taxon>
        <taxon>Apocrita</taxon>
        <taxon>Aculeata</taxon>
        <taxon>Apoidea</taxon>
        <taxon>Anthophila</taxon>
        <taxon>Apidae</taxon>
        <taxon>Eufriesea</taxon>
    </lineage>
</organism>
<proteinExistence type="inferred from homology"/>
<dbReference type="Pfam" id="PF00328">
    <property type="entry name" value="His_Phos_2"/>
    <property type="match status" value="1"/>
</dbReference>
<dbReference type="PROSITE" id="PS00616">
    <property type="entry name" value="HIS_ACID_PHOSPHAT_1"/>
    <property type="match status" value="1"/>
</dbReference>
<evidence type="ECO:0000313" key="3">
    <source>
        <dbReference type="EMBL" id="OAD55311.1"/>
    </source>
</evidence>
<protein>
    <submittedName>
        <fullName evidence="3">Prostatic acid phosphatase</fullName>
    </submittedName>
</protein>
<dbReference type="Gene3D" id="3.40.50.1240">
    <property type="entry name" value="Phosphoglycerate mutase-like"/>
    <property type="match status" value="1"/>
</dbReference>
<dbReference type="PANTHER" id="PTHR11567">
    <property type="entry name" value="ACID PHOSPHATASE-RELATED"/>
    <property type="match status" value="1"/>
</dbReference>
<evidence type="ECO:0000256" key="1">
    <source>
        <dbReference type="ARBA" id="ARBA00000032"/>
    </source>
</evidence>
<dbReference type="InterPro" id="IPR033379">
    <property type="entry name" value="Acid_Pase_AS"/>
</dbReference>
<evidence type="ECO:0000313" key="4">
    <source>
        <dbReference type="Proteomes" id="UP000250275"/>
    </source>
</evidence>
<dbReference type="CDD" id="cd07061">
    <property type="entry name" value="HP_HAP_like"/>
    <property type="match status" value="1"/>
</dbReference>
<comment type="catalytic activity">
    <reaction evidence="1">
        <text>a phosphate monoester + H2O = an alcohol + phosphate</text>
        <dbReference type="Rhea" id="RHEA:15017"/>
        <dbReference type="ChEBI" id="CHEBI:15377"/>
        <dbReference type="ChEBI" id="CHEBI:30879"/>
        <dbReference type="ChEBI" id="CHEBI:43474"/>
        <dbReference type="ChEBI" id="CHEBI:67140"/>
        <dbReference type="EC" id="3.1.3.2"/>
    </reaction>
</comment>
<dbReference type="OrthoDB" id="5821688at2759"/>
<gene>
    <name evidence="3" type="ORF">WN48_04825</name>
</gene>
<sequence>MNETNVRHLDIQHTLIVSNIMLYNTVLYMVGKLDLPADTSEGPKLPTPVENGSISNDKIDKEIGKDTLRLLTVVLRHGDRAPQDTYPNDPYLNNSMEPYGWGQLTNEGRRNQYNQGLFLRKRYDNFLGPTYSPDIFYLQCTAVDRTKMSAMLEAAALWKPTEEQSFKPDLAWQPVTLFYQPRSEDTLMLIWDTCPQYVKLRYAIMNSSEVQQIQNDNKRLYEELTNLTGMVILTPSDVGSIYGTLTAEKHMNLILPNWTKEYYPDKLLPLTLYDLKLNVYDNHLRRLKGGPFLKKIITDMLAKKDNTLSETRKMFMYVGHDSTMVTLMDVMHVWNNQMPHYNVMIMIELHENNDEWNVQILLRNTTKQEPYPLTIPGCTTACPLEKFVQILKPMIPDNWEEECKVDGEYIPPPAPLP</sequence>
<dbReference type="EMBL" id="KQ762882">
    <property type="protein sequence ID" value="OAD55311.1"/>
    <property type="molecule type" value="Genomic_DNA"/>
</dbReference>
<name>A0A310SKW5_9HYME</name>
<comment type="similarity">
    <text evidence="2">Belongs to the histidine acid phosphatase family.</text>
</comment>
<dbReference type="InterPro" id="IPR029033">
    <property type="entry name" value="His_PPase_superfam"/>
</dbReference>
<accession>A0A310SKW5</accession>
<dbReference type="PANTHER" id="PTHR11567:SF205">
    <property type="entry name" value="GH28721P-RELATED"/>
    <property type="match status" value="1"/>
</dbReference>
<dbReference type="AlphaFoldDB" id="A0A310SKW5"/>
<dbReference type="InterPro" id="IPR050645">
    <property type="entry name" value="Histidine_acid_phosphatase"/>
</dbReference>
<evidence type="ECO:0000256" key="2">
    <source>
        <dbReference type="ARBA" id="ARBA00005375"/>
    </source>
</evidence>
<reference evidence="3 4" key="1">
    <citation type="submission" date="2015-07" db="EMBL/GenBank/DDBJ databases">
        <title>The genome of Eufriesea mexicana.</title>
        <authorList>
            <person name="Pan H."/>
            <person name="Kapheim K."/>
        </authorList>
    </citation>
    <scope>NUCLEOTIDE SEQUENCE [LARGE SCALE GENOMIC DNA]</scope>
    <source>
        <strain evidence="3">0111107269</strain>
        <tissue evidence="3">Whole body</tissue>
    </source>
</reference>
<dbReference type="InterPro" id="IPR000560">
    <property type="entry name" value="His_Pase_clade-2"/>
</dbReference>
<dbReference type="Proteomes" id="UP000250275">
    <property type="component" value="Unassembled WGS sequence"/>
</dbReference>
<keyword evidence="4" id="KW-1185">Reference proteome</keyword>
<dbReference type="GO" id="GO:0003993">
    <property type="term" value="F:acid phosphatase activity"/>
    <property type="evidence" value="ECO:0007669"/>
    <property type="project" value="UniProtKB-EC"/>
</dbReference>
<dbReference type="SUPFAM" id="SSF53254">
    <property type="entry name" value="Phosphoglycerate mutase-like"/>
    <property type="match status" value="1"/>
</dbReference>